<comment type="caution">
    <text evidence="5">The sequence shown here is derived from an EMBL/GenBank/DDBJ whole genome shotgun (WGS) entry which is preliminary data.</text>
</comment>
<evidence type="ECO:0000256" key="3">
    <source>
        <dbReference type="ARBA" id="ARBA00022801"/>
    </source>
</evidence>
<keyword evidence="6" id="KW-1185">Reference proteome</keyword>
<comment type="similarity">
    <text evidence="1">Belongs to the peptidase S51 family.</text>
</comment>
<accession>A0ABW3L230</accession>
<evidence type="ECO:0000313" key="6">
    <source>
        <dbReference type="Proteomes" id="UP001596990"/>
    </source>
</evidence>
<keyword evidence="4" id="KW-0720">Serine protease</keyword>
<dbReference type="SUPFAM" id="SSF52317">
    <property type="entry name" value="Class I glutamine amidotransferase-like"/>
    <property type="match status" value="1"/>
</dbReference>
<dbReference type="Pfam" id="PF03575">
    <property type="entry name" value="Peptidase_S51"/>
    <property type="match status" value="1"/>
</dbReference>
<dbReference type="RefSeq" id="WP_386058833.1">
    <property type="nucleotide sequence ID" value="NZ_JBHTKL010000002.1"/>
</dbReference>
<gene>
    <name evidence="5" type="ORF">ACFQ2J_08690</name>
</gene>
<evidence type="ECO:0000313" key="5">
    <source>
        <dbReference type="EMBL" id="MFD1019270.1"/>
    </source>
</evidence>
<protein>
    <submittedName>
        <fullName evidence="5">Type 1 glutamine amidotransferase-like domain-containing protein</fullName>
    </submittedName>
</protein>
<evidence type="ECO:0000256" key="1">
    <source>
        <dbReference type="ARBA" id="ARBA00006534"/>
    </source>
</evidence>
<keyword evidence="2" id="KW-0645">Protease</keyword>
<dbReference type="InterPro" id="IPR029062">
    <property type="entry name" value="Class_I_gatase-like"/>
</dbReference>
<dbReference type="PANTHER" id="PTHR20842">
    <property type="entry name" value="PROTEASE S51 ALPHA-ASPARTYL DIPEPTIDASE"/>
    <property type="match status" value="1"/>
</dbReference>
<evidence type="ECO:0000256" key="4">
    <source>
        <dbReference type="ARBA" id="ARBA00022825"/>
    </source>
</evidence>
<evidence type="ECO:0000256" key="2">
    <source>
        <dbReference type="ARBA" id="ARBA00022670"/>
    </source>
</evidence>
<reference evidence="6" key="1">
    <citation type="journal article" date="2019" name="Int. J. Syst. Evol. Microbiol.">
        <title>The Global Catalogue of Microorganisms (GCM) 10K type strain sequencing project: providing services to taxonomists for standard genome sequencing and annotation.</title>
        <authorList>
            <consortium name="The Broad Institute Genomics Platform"/>
            <consortium name="The Broad Institute Genome Sequencing Center for Infectious Disease"/>
            <person name="Wu L."/>
            <person name="Ma J."/>
        </authorList>
    </citation>
    <scope>NUCLEOTIDE SEQUENCE [LARGE SCALE GENOMIC DNA]</scope>
    <source>
        <strain evidence="6">CCUG 56607</strain>
    </source>
</reference>
<organism evidence="5 6">
    <name type="scientific">Thalassobacillus hwangdonensis</name>
    <dbReference type="NCBI Taxonomy" id="546108"/>
    <lineage>
        <taxon>Bacteria</taxon>
        <taxon>Bacillati</taxon>
        <taxon>Bacillota</taxon>
        <taxon>Bacilli</taxon>
        <taxon>Bacillales</taxon>
        <taxon>Bacillaceae</taxon>
        <taxon>Thalassobacillus</taxon>
    </lineage>
</organism>
<dbReference type="PANTHER" id="PTHR20842:SF0">
    <property type="entry name" value="ALPHA-ASPARTYL DIPEPTIDASE"/>
    <property type="match status" value="1"/>
</dbReference>
<name>A0ABW3L230_9BACI</name>
<proteinExistence type="inferred from homology"/>
<dbReference type="InterPro" id="IPR005320">
    <property type="entry name" value="Peptidase_S51"/>
</dbReference>
<dbReference type="Gene3D" id="3.40.50.880">
    <property type="match status" value="1"/>
</dbReference>
<dbReference type="Proteomes" id="UP001596990">
    <property type="component" value="Unassembled WGS sequence"/>
</dbReference>
<keyword evidence="3" id="KW-0378">Hydrolase</keyword>
<dbReference type="EMBL" id="JBHTKL010000002">
    <property type="protein sequence ID" value="MFD1019270.1"/>
    <property type="molecule type" value="Genomic_DNA"/>
</dbReference>
<sequence>MKRLVLLSDWKQPLHDGGEEKISKLIGKSAPVLGYIPSQTDPERRYFQPMKRNFERIGVTSYVYMDVDQEFDPCLLSELEKCDAIFLSGGNTFHFLACLQKRDMLEWLRSYVENGGVLIGLSAGAMVMASSIEIAELVDAKYVHTSTLDNNEALNLVDFHFYPHWQGTAEETQAVHQFAQPVIACEDGGGIIIDGSYMEHFGKTTTLNYTKK</sequence>